<protein>
    <submittedName>
        <fullName evidence="2">Uncharacterized protein</fullName>
    </submittedName>
</protein>
<organism evidence="2 3">
    <name type="scientific">Phycomyces blakesleeanus</name>
    <dbReference type="NCBI Taxonomy" id="4837"/>
    <lineage>
        <taxon>Eukaryota</taxon>
        <taxon>Fungi</taxon>
        <taxon>Fungi incertae sedis</taxon>
        <taxon>Mucoromycota</taxon>
        <taxon>Mucoromycotina</taxon>
        <taxon>Mucoromycetes</taxon>
        <taxon>Mucorales</taxon>
        <taxon>Phycomycetaceae</taxon>
        <taxon>Phycomyces</taxon>
    </lineage>
</organism>
<sequence>MYICLSRGVLCSPSTQCQHSSLDLLESSLLFPPLPLPFPAPSSLRFLVVETSIGSILIPSLHIYVCVCSFTCGQNRILCICFLSVFLIFLFR</sequence>
<keyword evidence="1" id="KW-0472">Membrane</keyword>
<keyword evidence="1" id="KW-0812">Transmembrane</keyword>
<feature type="transmembrane region" description="Helical" evidence="1">
    <location>
        <begin position="44"/>
        <end position="67"/>
    </location>
</feature>
<name>A0ABR3BB82_PHYBL</name>
<keyword evidence="1" id="KW-1133">Transmembrane helix</keyword>
<accession>A0ABR3BB82</accession>
<evidence type="ECO:0000256" key="1">
    <source>
        <dbReference type="SAM" id="Phobius"/>
    </source>
</evidence>
<dbReference type="EMBL" id="JBCLYO010000002">
    <property type="protein sequence ID" value="KAL0092376.1"/>
    <property type="molecule type" value="Genomic_DNA"/>
</dbReference>
<evidence type="ECO:0000313" key="3">
    <source>
        <dbReference type="Proteomes" id="UP001448207"/>
    </source>
</evidence>
<keyword evidence="3" id="KW-1185">Reference proteome</keyword>
<reference evidence="2 3" key="1">
    <citation type="submission" date="2024-04" db="EMBL/GenBank/DDBJ databases">
        <title>Symmetric and asymmetric DNA N6-adenine methylation regulates different biological responses in Mucorales.</title>
        <authorList>
            <consortium name="Lawrence Berkeley National Laboratory"/>
            <person name="Lax C."/>
            <person name="Mondo S.J."/>
            <person name="Osorio-Concepcion M."/>
            <person name="Muszewska A."/>
            <person name="Corrochano-Luque M."/>
            <person name="Gutierrez G."/>
            <person name="Riley R."/>
            <person name="Lipzen A."/>
            <person name="Guo J."/>
            <person name="Hundley H."/>
            <person name="Amirebrahimi M."/>
            <person name="Ng V."/>
            <person name="Lorenzo-Gutierrez D."/>
            <person name="Binder U."/>
            <person name="Yang J."/>
            <person name="Song Y."/>
            <person name="Canovas D."/>
            <person name="Navarro E."/>
            <person name="Freitag M."/>
            <person name="Gabaldon T."/>
            <person name="Grigoriev I.V."/>
            <person name="Corrochano L.M."/>
            <person name="Nicolas F.E."/>
            <person name="Garre V."/>
        </authorList>
    </citation>
    <scope>NUCLEOTIDE SEQUENCE [LARGE SCALE GENOMIC DNA]</scope>
    <source>
        <strain evidence="2 3">L51</strain>
    </source>
</reference>
<comment type="caution">
    <text evidence="2">The sequence shown here is derived from an EMBL/GenBank/DDBJ whole genome shotgun (WGS) entry which is preliminary data.</text>
</comment>
<gene>
    <name evidence="2" type="ORF">J3Q64DRAFT_1718750</name>
</gene>
<dbReference type="Proteomes" id="UP001448207">
    <property type="component" value="Unassembled WGS sequence"/>
</dbReference>
<evidence type="ECO:0000313" key="2">
    <source>
        <dbReference type="EMBL" id="KAL0092376.1"/>
    </source>
</evidence>
<feature type="transmembrane region" description="Helical" evidence="1">
    <location>
        <begin position="74"/>
        <end position="91"/>
    </location>
</feature>
<proteinExistence type="predicted"/>